<dbReference type="PANTHER" id="PTHR24291:SF50">
    <property type="entry name" value="BIFUNCTIONAL ALBAFLAVENONE MONOOXYGENASE_TERPENE SYNTHASE"/>
    <property type="match status" value="1"/>
</dbReference>
<dbReference type="Pfam" id="PF00067">
    <property type="entry name" value="p450"/>
    <property type="match status" value="1"/>
</dbReference>
<dbReference type="OMA" id="TCLMSIY"/>
<evidence type="ECO:0000313" key="9">
    <source>
        <dbReference type="EMBL" id="EGR27384.1"/>
    </source>
</evidence>
<dbReference type="PRINTS" id="PR00385">
    <property type="entry name" value="P450"/>
</dbReference>
<dbReference type="STRING" id="857967.G0R560"/>
<keyword evidence="2 7" id="KW-0349">Heme</keyword>
<dbReference type="SUPFAM" id="SSF48264">
    <property type="entry name" value="Cytochrome P450"/>
    <property type="match status" value="1"/>
</dbReference>
<dbReference type="RefSeq" id="XP_004024268.1">
    <property type="nucleotide sequence ID" value="XM_004024219.1"/>
</dbReference>
<dbReference type="EMBL" id="GL984361">
    <property type="protein sequence ID" value="EGR27384.1"/>
    <property type="molecule type" value="Genomic_DNA"/>
</dbReference>
<evidence type="ECO:0000256" key="5">
    <source>
        <dbReference type="ARBA" id="ARBA00023004"/>
    </source>
</evidence>
<dbReference type="PANTHER" id="PTHR24291">
    <property type="entry name" value="CYTOCHROME P450 FAMILY 4"/>
    <property type="match status" value="1"/>
</dbReference>
<keyword evidence="4 8" id="KW-0560">Oxidoreductase</keyword>
<evidence type="ECO:0000256" key="7">
    <source>
        <dbReference type="PIRSR" id="PIRSR602401-1"/>
    </source>
</evidence>
<dbReference type="Proteomes" id="UP000008983">
    <property type="component" value="Unassembled WGS sequence"/>
</dbReference>
<dbReference type="eggNOG" id="KOG0158">
    <property type="taxonomic scope" value="Eukaryota"/>
</dbReference>
<dbReference type="InterPro" id="IPR017972">
    <property type="entry name" value="Cyt_P450_CS"/>
</dbReference>
<organism evidence="9 10">
    <name type="scientific">Ichthyophthirius multifiliis</name>
    <name type="common">White spot disease agent</name>
    <name type="synonym">Ich</name>
    <dbReference type="NCBI Taxonomy" id="5932"/>
    <lineage>
        <taxon>Eukaryota</taxon>
        <taxon>Sar</taxon>
        <taxon>Alveolata</taxon>
        <taxon>Ciliophora</taxon>
        <taxon>Intramacronucleata</taxon>
        <taxon>Oligohymenophorea</taxon>
        <taxon>Hymenostomatida</taxon>
        <taxon>Ophryoglenina</taxon>
        <taxon>Ichthyophthirius</taxon>
    </lineage>
</organism>
<dbReference type="GO" id="GO:0005506">
    <property type="term" value="F:iron ion binding"/>
    <property type="evidence" value="ECO:0007669"/>
    <property type="project" value="InterPro"/>
</dbReference>
<dbReference type="AlphaFoldDB" id="G0R560"/>
<dbReference type="PRINTS" id="PR00463">
    <property type="entry name" value="EP450I"/>
</dbReference>
<dbReference type="PROSITE" id="PS00086">
    <property type="entry name" value="CYTOCHROME_P450"/>
    <property type="match status" value="1"/>
</dbReference>
<keyword evidence="6 8" id="KW-0503">Monooxygenase</keyword>
<comment type="cofactor">
    <cofactor evidence="7">
        <name>heme</name>
        <dbReference type="ChEBI" id="CHEBI:30413"/>
    </cofactor>
</comment>
<dbReference type="GeneID" id="14903461"/>
<dbReference type="GO" id="GO:0004497">
    <property type="term" value="F:monooxygenase activity"/>
    <property type="evidence" value="ECO:0007669"/>
    <property type="project" value="UniProtKB-KW"/>
</dbReference>
<dbReference type="InterPro" id="IPR050196">
    <property type="entry name" value="Cytochrome_P450_Monoox"/>
</dbReference>
<keyword evidence="10" id="KW-1185">Reference proteome</keyword>
<proteinExistence type="inferred from homology"/>
<gene>
    <name evidence="9" type="ORF">IMG5_196540</name>
</gene>
<evidence type="ECO:0000313" key="10">
    <source>
        <dbReference type="Proteomes" id="UP000008983"/>
    </source>
</evidence>
<evidence type="ECO:0000256" key="8">
    <source>
        <dbReference type="RuleBase" id="RU000461"/>
    </source>
</evidence>
<name>G0R560_ICHMU</name>
<dbReference type="Gene3D" id="1.10.630.10">
    <property type="entry name" value="Cytochrome P450"/>
    <property type="match status" value="1"/>
</dbReference>
<dbReference type="GO" id="GO:0020037">
    <property type="term" value="F:heme binding"/>
    <property type="evidence" value="ECO:0007669"/>
    <property type="project" value="InterPro"/>
</dbReference>
<comment type="similarity">
    <text evidence="1 8">Belongs to the cytochrome P450 family.</text>
</comment>
<evidence type="ECO:0000256" key="1">
    <source>
        <dbReference type="ARBA" id="ARBA00010617"/>
    </source>
</evidence>
<sequence length="237" mass="28025">MKEKDIRRKTLEQEGKNSEKEDIINYLIKNKLLEKIDIQNIAQDFIAFYIAGIETTSHLTGMIIYYLTQYKEVKEKLIKEINGAQFEQIQTLVYLNAVIKECLRFYTSANQLGYREATKDHYLQNIFIPKGTLVTPLIIGIHRNPLYYENPHVFDPERWLKDIKYPPYSYIPFSAGKRNCLGQHMASIEAKIILYYFLKTFDFECDEGFELKMQNSFLYHPLDPLQINLKVKNNEFI</sequence>
<dbReference type="InParanoid" id="G0R560"/>
<evidence type="ECO:0000256" key="6">
    <source>
        <dbReference type="ARBA" id="ARBA00023033"/>
    </source>
</evidence>
<protein>
    <submittedName>
        <fullName evidence="9">Uncharacterized protein</fullName>
    </submittedName>
</protein>
<feature type="binding site" description="axial binding residue" evidence="7">
    <location>
        <position position="180"/>
    </location>
    <ligand>
        <name>heme</name>
        <dbReference type="ChEBI" id="CHEBI:30413"/>
    </ligand>
    <ligandPart>
        <name>Fe</name>
        <dbReference type="ChEBI" id="CHEBI:18248"/>
    </ligandPart>
</feature>
<dbReference type="InterPro" id="IPR002401">
    <property type="entry name" value="Cyt_P450_E_grp-I"/>
</dbReference>
<reference evidence="9 10" key="1">
    <citation type="submission" date="2011-07" db="EMBL/GenBank/DDBJ databases">
        <authorList>
            <person name="Coyne R."/>
            <person name="Brami D."/>
            <person name="Johnson J."/>
            <person name="Hostetler J."/>
            <person name="Hannick L."/>
            <person name="Clark T."/>
            <person name="Cassidy-Hanley D."/>
            <person name="Inman J."/>
        </authorList>
    </citation>
    <scope>NUCLEOTIDE SEQUENCE [LARGE SCALE GENOMIC DNA]</scope>
    <source>
        <strain evidence="9 10">G5</strain>
    </source>
</reference>
<evidence type="ECO:0000256" key="3">
    <source>
        <dbReference type="ARBA" id="ARBA00022723"/>
    </source>
</evidence>
<dbReference type="InterPro" id="IPR036396">
    <property type="entry name" value="Cyt_P450_sf"/>
</dbReference>
<dbReference type="OrthoDB" id="294883at2759"/>
<evidence type="ECO:0000256" key="4">
    <source>
        <dbReference type="ARBA" id="ARBA00023002"/>
    </source>
</evidence>
<keyword evidence="3 7" id="KW-0479">Metal-binding</keyword>
<keyword evidence="5 7" id="KW-0408">Iron</keyword>
<accession>G0R560</accession>
<evidence type="ECO:0000256" key="2">
    <source>
        <dbReference type="ARBA" id="ARBA00022617"/>
    </source>
</evidence>
<dbReference type="GO" id="GO:0016705">
    <property type="term" value="F:oxidoreductase activity, acting on paired donors, with incorporation or reduction of molecular oxygen"/>
    <property type="evidence" value="ECO:0007669"/>
    <property type="project" value="InterPro"/>
</dbReference>
<dbReference type="InterPro" id="IPR001128">
    <property type="entry name" value="Cyt_P450"/>
</dbReference>